<dbReference type="SMART" id="SM00409">
    <property type="entry name" value="IG"/>
    <property type="match status" value="1"/>
</dbReference>
<name>A0ABP1R4K2_9HEXA</name>
<evidence type="ECO:0000256" key="1">
    <source>
        <dbReference type="ARBA" id="ARBA00023157"/>
    </source>
</evidence>
<organism evidence="3 4">
    <name type="scientific">Orchesella dallaii</name>
    <dbReference type="NCBI Taxonomy" id="48710"/>
    <lineage>
        <taxon>Eukaryota</taxon>
        <taxon>Metazoa</taxon>
        <taxon>Ecdysozoa</taxon>
        <taxon>Arthropoda</taxon>
        <taxon>Hexapoda</taxon>
        <taxon>Collembola</taxon>
        <taxon>Entomobryomorpha</taxon>
        <taxon>Entomobryoidea</taxon>
        <taxon>Orchesellidae</taxon>
        <taxon>Orchesellinae</taxon>
        <taxon>Orchesella</taxon>
    </lineage>
</organism>
<dbReference type="PANTHER" id="PTHR47633">
    <property type="entry name" value="IMMUNOGLOBULIN"/>
    <property type="match status" value="1"/>
</dbReference>
<dbReference type="Proteomes" id="UP001642540">
    <property type="component" value="Unassembled WGS sequence"/>
</dbReference>
<dbReference type="InterPro" id="IPR003599">
    <property type="entry name" value="Ig_sub"/>
</dbReference>
<dbReference type="InterPro" id="IPR013783">
    <property type="entry name" value="Ig-like_fold"/>
</dbReference>
<accession>A0ABP1R4K2</accession>
<evidence type="ECO:0000259" key="2">
    <source>
        <dbReference type="PROSITE" id="PS50835"/>
    </source>
</evidence>
<dbReference type="SUPFAM" id="SSF48726">
    <property type="entry name" value="Immunoglobulin"/>
    <property type="match status" value="2"/>
</dbReference>
<evidence type="ECO:0000313" key="4">
    <source>
        <dbReference type="Proteomes" id="UP001642540"/>
    </source>
</evidence>
<feature type="domain" description="Ig-like" evidence="2">
    <location>
        <begin position="146"/>
        <end position="226"/>
    </location>
</feature>
<dbReference type="InterPro" id="IPR007110">
    <property type="entry name" value="Ig-like_dom"/>
</dbReference>
<dbReference type="EMBL" id="CAXLJM020000057">
    <property type="protein sequence ID" value="CAL8118322.1"/>
    <property type="molecule type" value="Genomic_DNA"/>
</dbReference>
<reference evidence="3 4" key="1">
    <citation type="submission" date="2024-08" db="EMBL/GenBank/DDBJ databases">
        <authorList>
            <person name="Cucini C."/>
            <person name="Frati F."/>
        </authorList>
    </citation>
    <scope>NUCLEOTIDE SEQUENCE [LARGE SCALE GENOMIC DNA]</scope>
</reference>
<comment type="caution">
    <text evidence="3">The sequence shown here is derived from an EMBL/GenBank/DDBJ whole genome shotgun (WGS) entry which is preliminary data.</text>
</comment>
<keyword evidence="4" id="KW-1185">Reference proteome</keyword>
<dbReference type="Gene3D" id="2.60.40.10">
    <property type="entry name" value="Immunoglobulins"/>
    <property type="match status" value="2"/>
</dbReference>
<dbReference type="InterPro" id="IPR013098">
    <property type="entry name" value="Ig_I-set"/>
</dbReference>
<proteinExistence type="predicted"/>
<sequence length="247" mass="26854">MNSTENFVVNNQVNISTPAVVLDVQQPPGKVLEQASSLLPGNGELPPEFKTTLVDIEVTAGSTAKFVVQVYNPSQTLKVSWYHNGLPVESSDRILILQQGDFYCVQISQVNPADEGQWTCRAENVAGGMSCCCILHVTCPPVFCPPEFLTGLKGCLWANGTISLECEVKGKPTPSLRWYKDGSQILEGASLTIRAGSHEPETLLGIFACEAQNCMGSRALYSKVYAKNFCDFLSSFKALPKNTTPQK</sequence>
<feature type="domain" description="Ig-like" evidence="2">
    <location>
        <begin position="47"/>
        <end position="124"/>
    </location>
</feature>
<evidence type="ECO:0000313" key="3">
    <source>
        <dbReference type="EMBL" id="CAL8118322.1"/>
    </source>
</evidence>
<dbReference type="InterPro" id="IPR036179">
    <property type="entry name" value="Ig-like_dom_sf"/>
</dbReference>
<dbReference type="Pfam" id="PF07679">
    <property type="entry name" value="I-set"/>
    <property type="match status" value="2"/>
</dbReference>
<protein>
    <recommendedName>
        <fullName evidence="2">Ig-like domain-containing protein</fullName>
    </recommendedName>
</protein>
<dbReference type="PROSITE" id="PS50835">
    <property type="entry name" value="IG_LIKE"/>
    <property type="match status" value="2"/>
</dbReference>
<keyword evidence="1" id="KW-1015">Disulfide bond</keyword>
<dbReference type="PANTHER" id="PTHR47633:SF3">
    <property type="entry name" value="STRIATED MUSCLE PREFERENTIALLY EXPRESSED PROTEIN KINASE"/>
    <property type="match status" value="1"/>
</dbReference>
<gene>
    <name evidence="3" type="ORF">ODALV1_LOCUS18081</name>
</gene>